<reference evidence="1 2" key="1">
    <citation type="journal article" date="2015" name="J. Gen. Virol.">
        <title>Genome sequence and comparative virulence of raccoonpox virus: the first North American poxvirus sequence.</title>
        <authorList>
            <person name="Fleischauer C."/>
            <person name="Upton C."/>
            <person name="Victoria J."/>
            <person name="Jones G.J."/>
            <person name="Roper R.L."/>
        </authorList>
    </citation>
    <scope>NUCLEOTIDE SEQUENCE [LARGE SCALE GENOMIC DNA]</scope>
    <source>
        <strain evidence="1 2">Herman</strain>
    </source>
</reference>
<dbReference type="Pfam" id="PF07389">
    <property type="entry name" value="Pox_B6"/>
    <property type="match status" value="1"/>
</dbReference>
<keyword evidence="2" id="KW-1185">Reference proteome</keyword>
<dbReference type="GeneID" id="24528213"/>
<organism evidence="1 2">
    <name type="scientific">Raccoon poxvirus</name>
    <name type="common">RCN</name>
    <dbReference type="NCBI Taxonomy" id="10256"/>
    <lineage>
        <taxon>Viruses</taxon>
        <taxon>Varidnaviria</taxon>
        <taxon>Bamfordvirae</taxon>
        <taxon>Nucleocytoviricota</taxon>
        <taxon>Pokkesviricetes</taxon>
        <taxon>Chitovirales</taxon>
        <taxon>Poxviridae</taxon>
        <taxon>Chordopoxvirinae</taxon>
        <taxon>Orthopoxvirus</taxon>
        <taxon>Orthopoxvirus raccoonpox</taxon>
    </lineage>
</organism>
<dbReference type="KEGG" id="vg:24528213"/>
<evidence type="ECO:0000313" key="1">
    <source>
        <dbReference type="EMBL" id="AKJ93812.1"/>
    </source>
</evidence>
<accession>A0A0G3G2S2</accession>
<name>A0A0G3G2S2_RACVI</name>
<proteinExistence type="predicted"/>
<gene>
    <name evidence="1" type="ORF">RCNV-Herman-179</name>
</gene>
<dbReference type="InterPro" id="IPR009974">
    <property type="entry name" value="Vaccinia_virus_B6"/>
</dbReference>
<sequence>MASVDIDIYDAARVYLLRHYHDKRFIVYGRSNAILHNMYKLFIRCGIIPFDDIIRTMPDESRVKQWVIDTLNSMLINEYDVTVCVGNGLRFMEMFIDYNKNNPRNSINNQLMYDIINSVSIILANRRYRSAFGDDNYNYRMMLNKVYGYASLTTIGIIAGGICYSLLMYIGIINK</sequence>
<dbReference type="Proteomes" id="UP000101745">
    <property type="component" value="Segment"/>
</dbReference>
<dbReference type="EMBL" id="KP143769">
    <property type="protein sequence ID" value="AKJ93812.1"/>
    <property type="molecule type" value="Genomic_DNA"/>
</dbReference>
<protein>
    <submittedName>
        <fullName evidence="1">Ankyrin repeat-containing protein</fullName>
    </submittedName>
</protein>
<organismHost>
    <name type="scientific">Procyon lotor</name>
    <name type="common">Raccoon</name>
    <dbReference type="NCBI Taxonomy" id="9654"/>
</organismHost>
<dbReference type="OrthoDB" id="14538at10239"/>
<dbReference type="RefSeq" id="YP_009143491.1">
    <property type="nucleotide sequence ID" value="NC_027213.1"/>
</dbReference>
<evidence type="ECO:0000313" key="2">
    <source>
        <dbReference type="Proteomes" id="UP000101745"/>
    </source>
</evidence>